<dbReference type="OrthoDB" id="411785at2759"/>
<keyword evidence="2" id="KW-1185">Reference proteome</keyword>
<evidence type="ECO:0000313" key="2">
    <source>
        <dbReference type="Proteomes" id="UP000799779"/>
    </source>
</evidence>
<feature type="non-terminal residue" evidence="1">
    <location>
        <position position="1"/>
    </location>
</feature>
<dbReference type="EMBL" id="ML977575">
    <property type="protein sequence ID" value="KAF2002848.1"/>
    <property type="molecule type" value="Genomic_DNA"/>
</dbReference>
<accession>A0A6A5WP91</accession>
<organism evidence="1 2">
    <name type="scientific">Amniculicola lignicola CBS 123094</name>
    <dbReference type="NCBI Taxonomy" id="1392246"/>
    <lineage>
        <taxon>Eukaryota</taxon>
        <taxon>Fungi</taxon>
        <taxon>Dikarya</taxon>
        <taxon>Ascomycota</taxon>
        <taxon>Pezizomycotina</taxon>
        <taxon>Dothideomycetes</taxon>
        <taxon>Pleosporomycetidae</taxon>
        <taxon>Pleosporales</taxon>
        <taxon>Amniculicolaceae</taxon>
        <taxon>Amniculicola</taxon>
    </lineage>
</organism>
<sequence>DERYKKVDKDEEQPSHEWFRSFEELEPWFKKHRFDVRGPDKPRPVILHLGSGDSV</sequence>
<evidence type="ECO:0000313" key="1">
    <source>
        <dbReference type="EMBL" id="KAF2002848.1"/>
    </source>
</evidence>
<dbReference type="AlphaFoldDB" id="A0A6A5WP91"/>
<name>A0A6A5WP91_9PLEO</name>
<dbReference type="Proteomes" id="UP000799779">
    <property type="component" value="Unassembled WGS sequence"/>
</dbReference>
<reference evidence="1" key="1">
    <citation type="journal article" date="2020" name="Stud. Mycol.">
        <title>101 Dothideomycetes genomes: a test case for predicting lifestyles and emergence of pathogens.</title>
        <authorList>
            <person name="Haridas S."/>
            <person name="Albert R."/>
            <person name="Binder M."/>
            <person name="Bloem J."/>
            <person name="Labutti K."/>
            <person name="Salamov A."/>
            <person name="Andreopoulos B."/>
            <person name="Baker S."/>
            <person name="Barry K."/>
            <person name="Bills G."/>
            <person name="Bluhm B."/>
            <person name="Cannon C."/>
            <person name="Castanera R."/>
            <person name="Culley D."/>
            <person name="Daum C."/>
            <person name="Ezra D."/>
            <person name="Gonzalez J."/>
            <person name="Henrissat B."/>
            <person name="Kuo A."/>
            <person name="Liang C."/>
            <person name="Lipzen A."/>
            <person name="Lutzoni F."/>
            <person name="Magnuson J."/>
            <person name="Mondo S."/>
            <person name="Nolan M."/>
            <person name="Ohm R."/>
            <person name="Pangilinan J."/>
            <person name="Park H.-J."/>
            <person name="Ramirez L."/>
            <person name="Alfaro M."/>
            <person name="Sun H."/>
            <person name="Tritt A."/>
            <person name="Yoshinaga Y."/>
            <person name="Zwiers L.-H."/>
            <person name="Turgeon B."/>
            <person name="Goodwin S."/>
            <person name="Spatafora J."/>
            <person name="Crous P."/>
            <person name="Grigoriev I."/>
        </authorList>
    </citation>
    <scope>NUCLEOTIDE SEQUENCE</scope>
    <source>
        <strain evidence="1">CBS 123094</strain>
    </source>
</reference>
<feature type="non-terminal residue" evidence="1">
    <location>
        <position position="55"/>
    </location>
</feature>
<protein>
    <submittedName>
        <fullName evidence="1">Uncharacterized protein</fullName>
    </submittedName>
</protein>
<proteinExistence type="predicted"/>
<gene>
    <name evidence="1" type="ORF">P154DRAFT_392238</name>
</gene>